<dbReference type="EMBL" id="JAAMOZ010000004">
    <property type="protein sequence ID" value="NIH58542.1"/>
    <property type="molecule type" value="Genomic_DNA"/>
</dbReference>
<reference evidence="2 3" key="1">
    <citation type="submission" date="2020-02" db="EMBL/GenBank/DDBJ databases">
        <title>Sequencing the genomes of 1000 actinobacteria strains.</title>
        <authorList>
            <person name="Klenk H.-P."/>
        </authorList>
    </citation>
    <scope>NUCLEOTIDE SEQUENCE [LARGE SCALE GENOMIC DNA]</scope>
    <source>
        <strain evidence="2 3">DSM 19609</strain>
    </source>
</reference>
<comment type="caution">
    <text evidence="2">The sequence shown here is derived from an EMBL/GenBank/DDBJ whole genome shotgun (WGS) entry which is preliminary data.</text>
</comment>
<feature type="region of interest" description="Disordered" evidence="1">
    <location>
        <begin position="1"/>
        <end position="32"/>
    </location>
</feature>
<protein>
    <submittedName>
        <fullName evidence="2">Uncharacterized protein</fullName>
    </submittedName>
</protein>
<dbReference type="Proteomes" id="UP000749311">
    <property type="component" value="Unassembled WGS sequence"/>
</dbReference>
<gene>
    <name evidence="2" type="ORF">FB473_003239</name>
</gene>
<evidence type="ECO:0000256" key="1">
    <source>
        <dbReference type="SAM" id="MobiDB-lite"/>
    </source>
</evidence>
<name>A0ABX0SJG5_9ACTN</name>
<accession>A0ABX0SJG5</accession>
<organism evidence="2 3">
    <name type="scientific">Brooklawnia cerclae</name>
    <dbReference type="NCBI Taxonomy" id="349934"/>
    <lineage>
        <taxon>Bacteria</taxon>
        <taxon>Bacillati</taxon>
        <taxon>Actinomycetota</taxon>
        <taxon>Actinomycetes</taxon>
        <taxon>Propionibacteriales</taxon>
        <taxon>Propionibacteriaceae</taxon>
        <taxon>Brooklawnia</taxon>
    </lineage>
</organism>
<keyword evidence="3" id="KW-1185">Reference proteome</keyword>
<evidence type="ECO:0000313" key="3">
    <source>
        <dbReference type="Proteomes" id="UP000749311"/>
    </source>
</evidence>
<sequence length="32" mass="3397">MAEEYPPDEDDPPEDGAEAEPDPVDEAAEPGL</sequence>
<evidence type="ECO:0000313" key="2">
    <source>
        <dbReference type="EMBL" id="NIH58542.1"/>
    </source>
</evidence>
<proteinExistence type="predicted"/>